<keyword evidence="12" id="KW-1185">Reference proteome</keyword>
<reference evidence="11" key="1">
    <citation type="submission" date="2024-02" db="EMBL/GenBank/DDBJ databases">
        <authorList>
            <consortium name="ELIXIR-Norway"/>
            <consortium name="Elixir Norway"/>
        </authorList>
    </citation>
    <scope>NUCLEOTIDE SEQUENCE</scope>
</reference>
<dbReference type="Gene3D" id="1.20.1280.290">
    <property type="match status" value="2"/>
</dbReference>
<feature type="transmembrane region" description="Helical" evidence="9">
    <location>
        <begin position="161"/>
        <end position="182"/>
    </location>
</feature>
<evidence type="ECO:0000256" key="10">
    <source>
        <dbReference type="SAM" id="MobiDB-lite"/>
    </source>
</evidence>
<feature type="transmembrane region" description="Helical" evidence="9">
    <location>
        <begin position="41"/>
        <end position="61"/>
    </location>
</feature>
<evidence type="ECO:0000313" key="12">
    <source>
        <dbReference type="Proteomes" id="UP001497512"/>
    </source>
</evidence>
<keyword evidence="7 9" id="KW-1133">Transmembrane helix</keyword>
<sequence length="279" mass="30973">MSINFKFILGIIGNIIAICLFTSPLRTFWDIVKKKDVQEYSGIPYVCTLLNCMLWVVYGMPDVQLQVLVVTINAAGCMIETGYLTTYLIFAPKRLRMKVLKLLAIVAVGFVFVVVLILELIHDKTRRKLIIGTLCVVFAVGMYASPLTIMRMVIRTHSVEFMPFLLSLFNFLNGLVWFGYAFVGGLDIFIAIPNGIGALLGLAQLALYAFYKNATPARMERVGKADESKLGTGMEAISIDLARDHHHHHHGETCTATPIKQSGPLLPTTTLPHHTHGSH</sequence>
<comment type="similarity">
    <text evidence="2 9">Belongs to the SWEET sugar transporter family.</text>
</comment>
<keyword evidence="4 9" id="KW-0762">Sugar transport</keyword>
<evidence type="ECO:0000313" key="11">
    <source>
        <dbReference type="EMBL" id="CAK9202872.1"/>
    </source>
</evidence>
<evidence type="ECO:0000256" key="3">
    <source>
        <dbReference type="ARBA" id="ARBA00022448"/>
    </source>
</evidence>
<feature type="transmembrane region" description="Helical" evidence="9">
    <location>
        <begin position="102"/>
        <end position="122"/>
    </location>
</feature>
<protein>
    <recommendedName>
        <fullName evidence="9">Bidirectional sugar transporter SWEET</fullName>
    </recommendedName>
</protein>
<evidence type="ECO:0000256" key="2">
    <source>
        <dbReference type="ARBA" id="ARBA00007809"/>
    </source>
</evidence>
<dbReference type="EMBL" id="OZ019905">
    <property type="protein sequence ID" value="CAK9202872.1"/>
    <property type="molecule type" value="Genomic_DNA"/>
</dbReference>
<evidence type="ECO:0000256" key="9">
    <source>
        <dbReference type="RuleBase" id="RU910715"/>
    </source>
</evidence>
<feature type="transmembrane region" description="Helical" evidence="9">
    <location>
        <begin position="6"/>
        <end position="29"/>
    </location>
</feature>
<feature type="transmembrane region" description="Helical" evidence="9">
    <location>
        <begin position="188"/>
        <end position="211"/>
    </location>
</feature>
<name>A0ABP0TR08_9BRYO</name>
<dbReference type="PANTHER" id="PTHR10791:SF240">
    <property type="entry name" value="BIDIRECTIONAL SUGAR TRANSPORTER SWEET"/>
    <property type="match status" value="1"/>
</dbReference>
<keyword evidence="3 9" id="KW-0813">Transport</keyword>
<organism evidence="11 12">
    <name type="scientific">Sphagnum troendelagicum</name>
    <dbReference type="NCBI Taxonomy" id="128251"/>
    <lineage>
        <taxon>Eukaryota</taxon>
        <taxon>Viridiplantae</taxon>
        <taxon>Streptophyta</taxon>
        <taxon>Embryophyta</taxon>
        <taxon>Bryophyta</taxon>
        <taxon>Sphagnophytina</taxon>
        <taxon>Sphagnopsida</taxon>
        <taxon>Sphagnales</taxon>
        <taxon>Sphagnaceae</taxon>
        <taxon>Sphagnum</taxon>
    </lineage>
</organism>
<keyword evidence="8 9" id="KW-0472">Membrane</keyword>
<dbReference type="Proteomes" id="UP001497512">
    <property type="component" value="Chromosome 13"/>
</dbReference>
<comment type="function">
    <text evidence="9">Mediates both low-affinity uptake and efflux of sugar across the membrane.</text>
</comment>
<feature type="transmembrane region" description="Helical" evidence="9">
    <location>
        <begin position="67"/>
        <end position="90"/>
    </location>
</feature>
<evidence type="ECO:0000256" key="4">
    <source>
        <dbReference type="ARBA" id="ARBA00022597"/>
    </source>
</evidence>
<evidence type="ECO:0000256" key="5">
    <source>
        <dbReference type="ARBA" id="ARBA00022692"/>
    </source>
</evidence>
<evidence type="ECO:0000256" key="1">
    <source>
        <dbReference type="ARBA" id="ARBA00004127"/>
    </source>
</evidence>
<evidence type="ECO:0000256" key="8">
    <source>
        <dbReference type="ARBA" id="ARBA00023136"/>
    </source>
</evidence>
<feature type="transmembrane region" description="Helical" evidence="9">
    <location>
        <begin position="128"/>
        <end position="149"/>
    </location>
</feature>
<keyword evidence="6" id="KW-0677">Repeat</keyword>
<evidence type="ECO:0000256" key="7">
    <source>
        <dbReference type="ARBA" id="ARBA00022989"/>
    </source>
</evidence>
<proteinExistence type="inferred from homology"/>
<dbReference type="PANTHER" id="PTHR10791">
    <property type="entry name" value="RAG1-ACTIVATING PROTEIN 1"/>
    <property type="match status" value="1"/>
</dbReference>
<keyword evidence="5 9" id="KW-0812">Transmembrane</keyword>
<gene>
    <name evidence="11" type="ORF">CSSPTR1EN2_LOCUS6624</name>
</gene>
<dbReference type="Pfam" id="PF03083">
    <property type="entry name" value="MtN3_slv"/>
    <property type="match status" value="2"/>
</dbReference>
<evidence type="ECO:0000256" key="6">
    <source>
        <dbReference type="ARBA" id="ARBA00022737"/>
    </source>
</evidence>
<dbReference type="InterPro" id="IPR004316">
    <property type="entry name" value="SWEET_rpt"/>
</dbReference>
<comment type="subcellular location">
    <subcellularLocation>
        <location evidence="9">Cell membrane</location>
        <topology evidence="9">Multi-pass membrane protein</topology>
    </subcellularLocation>
    <subcellularLocation>
        <location evidence="1">Endomembrane system</location>
        <topology evidence="1">Multi-pass membrane protein</topology>
    </subcellularLocation>
</comment>
<feature type="region of interest" description="Disordered" evidence="10">
    <location>
        <begin position="249"/>
        <end position="279"/>
    </location>
</feature>
<accession>A0ABP0TR08</accession>
<dbReference type="InterPro" id="IPR047664">
    <property type="entry name" value="SWEET"/>
</dbReference>